<feature type="compositionally biased region" description="Low complexity" evidence="9">
    <location>
        <begin position="22"/>
        <end position="36"/>
    </location>
</feature>
<evidence type="ECO:0000256" key="6">
    <source>
        <dbReference type="ARBA" id="ARBA00023163"/>
    </source>
</evidence>
<keyword evidence="11" id="KW-0282">Flagellum</keyword>
<name>A0ABS1DSI1_RUBGE</name>
<comment type="function">
    <text evidence="7">Responsible for the coupling of flagellin expression to flagellar assembly by preventing expression of the flagellin genes when a component of the middle class of proteins is defective. It negatively regulates flagellar genes by inhibiting the activity of FliA by directly binding to FliA.</text>
</comment>
<evidence type="ECO:0000256" key="5">
    <source>
        <dbReference type="ARBA" id="ARBA00023015"/>
    </source>
</evidence>
<reference evidence="11" key="2">
    <citation type="journal article" date="2020" name="Microorganisms">
        <title>Osmotic Adaptation and Compatible Solute Biosynthesis of Phototrophic Bacteria as Revealed from Genome Analyses.</title>
        <authorList>
            <person name="Imhoff J.F."/>
            <person name="Rahn T."/>
            <person name="Kunzel S."/>
            <person name="Keller A."/>
            <person name="Neulinger S.C."/>
        </authorList>
    </citation>
    <scope>NUCLEOTIDE SEQUENCE</scope>
    <source>
        <strain evidence="11">IM 151</strain>
    </source>
</reference>
<dbReference type="InterPro" id="IPR031316">
    <property type="entry name" value="FlgM_C"/>
</dbReference>
<dbReference type="Pfam" id="PF04316">
    <property type="entry name" value="FlgM"/>
    <property type="match status" value="1"/>
</dbReference>
<dbReference type="SUPFAM" id="SSF101498">
    <property type="entry name" value="Anti-sigma factor FlgM"/>
    <property type="match status" value="1"/>
</dbReference>
<dbReference type="RefSeq" id="WP_200232268.1">
    <property type="nucleotide sequence ID" value="NZ_NRRT01000128.1"/>
</dbReference>
<comment type="similarity">
    <text evidence="1">Belongs to the FlgM family.</text>
</comment>
<evidence type="ECO:0000313" key="12">
    <source>
        <dbReference type="Proteomes" id="UP001041814"/>
    </source>
</evidence>
<organism evidence="11 12">
    <name type="scientific">Rubrivivax gelatinosus</name>
    <name type="common">Rhodocyclus gelatinosus</name>
    <name type="synonym">Rhodopseudomonas gelatinosa</name>
    <dbReference type="NCBI Taxonomy" id="28068"/>
    <lineage>
        <taxon>Bacteria</taxon>
        <taxon>Pseudomonadati</taxon>
        <taxon>Pseudomonadota</taxon>
        <taxon>Betaproteobacteria</taxon>
        <taxon>Burkholderiales</taxon>
        <taxon>Sphaerotilaceae</taxon>
        <taxon>Rubrivivax</taxon>
    </lineage>
</organism>
<evidence type="ECO:0000313" key="11">
    <source>
        <dbReference type="EMBL" id="MBK1712971.1"/>
    </source>
</evidence>
<evidence type="ECO:0000256" key="9">
    <source>
        <dbReference type="SAM" id="MobiDB-lite"/>
    </source>
</evidence>
<keyword evidence="3" id="KW-0678">Repressor</keyword>
<evidence type="ECO:0000256" key="8">
    <source>
        <dbReference type="ARBA" id="ARBA00030117"/>
    </source>
</evidence>
<dbReference type="NCBIfam" id="TIGR03824">
    <property type="entry name" value="FlgM_jcvi"/>
    <property type="match status" value="1"/>
</dbReference>
<keyword evidence="12" id="KW-1185">Reference proteome</keyword>
<protein>
    <recommendedName>
        <fullName evidence="2">Negative regulator of flagellin synthesis</fullName>
    </recommendedName>
    <alternativeName>
        <fullName evidence="8">Anti-sigma-28 factor</fullName>
    </alternativeName>
</protein>
<dbReference type="EMBL" id="NRRU01000028">
    <property type="protein sequence ID" value="MBK1712971.1"/>
    <property type="molecule type" value="Genomic_DNA"/>
</dbReference>
<dbReference type="InterPro" id="IPR007412">
    <property type="entry name" value="FlgM"/>
</dbReference>
<proteinExistence type="inferred from homology"/>
<evidence type="ECO:0000256" key="7">
    <source>
        <dbReference type="ARBA" id="ARBA00024739"/>
    </source>
</evidence>
<dbReference type="InterPro" id="IPR035890">
    <property type="entry name" value="Anti-sigma-28_factor_FlgM_sf"/>
</dbReference>
<sequence>MKIGHLDSTSATTSVSGERKATSQTSTSQSTTEASAKVELSAAALSASGPGDATFDANKVSRIAQAIHDGDYQVNAEAIADKLIANAEELLGRTYNR</sequence>
<reference evidence="11" key="1">
    <citation type="submission" date="2017-08" db="EMBL/GenBank/DDBJ databases">
        <authorList>
            <person name="Imhoff J.F."/>
            <person name="Rahn T."/>
            <person name="Kuenzel S."/>
            <person name="Neulinger S.C."/>
        </authorList>
    </citation>
    <scope>NUCLEOTIDE SEQUENCE</scope>
    <source>
        <strain evidence="11">IM 151</strain>
    </source>
</reference>
<keyword evidence="11" id="KW-0966">Cell projection</keyword>
<keyword evidence="11" id="KW-0969">Cilium</keyword>
<feature type="compositionally biased region" description="Polar residues" evidence="9">
    <location>
        <begin position="7"/>
        <end position="16"/>
    </location>
</feature>
<keyword evidence="6" id="KW-0804">Transcription</keyword>
<feature type="domain" description="Anti-sigma-28 factor FlgM C-terminal" evidence="10">
    <location>
        <begin position="38"/>
        <end position="84"/>
    </location>
</feature>
<evidence type="ECO:0000256" key="1">
    <source>
        <dbReference type="ARBA" id="ARBA00005322"/>
    </source>
</evidence>
<keyword evidence="4" id="KW-1005">Bacterial flagellum biogenesis</keyword>
<gene>
    <name evidence="11" type="primary">flgM</name>
    <name evidence="11" type="ORF">CKO43_09290</name>
</gene>
<feature type="region of interest" description="Disordered" evidence="9">
    <location>
        <begin position="1"/>
        <end position="36"/>
    </location>
</feature>
<evidence type="ECO:0000256" key="2">
    <source>
        <dbReference type="ARBA" id="ARBA00017823"/>
    </source>
</evidence>
<evidence type="ECO:0000256" key="3">
    <source>
        <dbReference type="ARBA" id="ARBA00022491"/>
    </source>
</evidence>
<accession>A0ABS1DSI1</accession>
<evidence type="ECO:0000259" key="10">
    <source>
        <dbReference type="Pfam" id="PF04316"/>
    </source>
</evidence>
<comment type="caution">
    <text evidence="11">The sequence shown here is derived from an EMBL/GenBank/DDBJ whole genome shotgun (WGS) entry which is preliminary data.</text>
</comment>
<keyword evidence="5" id="KW-0805">Transcription regulation</keyword>
<dbReference type="Proteomes" id="UP001041814">
    <property type="component" value="Unassembled WGS sequence"/>
</dbReference>
<evidence type="ECO:0000256" key="4">
    <source>
        <dbReference type="ARBA" id="ARBA00022795"/>
    </source>
</evidence>